<name>A0A1L6ZF14_BACIA</name>
<dbReference type="AlphaFoldDB" id="A0A1L6ZF14"/>
<dbReference type="InterPro" id="IPR006490">
    <property type="entry name" value="Maj_tail_phi13"/>
</dbReference>
<proteinExistence type="predicted"/>
<evidence type="ECO:0000256" key="1">
    <source>
        <dbReference type="SAM" id="MobiDB-lite"/>
    </source>
</evidence>
<dbReference type="EMBL" id="CP015607">
    <property type="protein sequence ID" value="APT45119.1"/>
    <property type="molecule type" value="Genomic_DNA"/>
</dbReference>
<organism evidence="2 3">
    <name type="scientific">Bacillus safensis</name>
    <dbReference type="NCBI Taxonomy" id="561879"/>
    <lineage>
        <taxon>Bacteria</taxon>
        <taxon>Bacillati</taxon>
        <taxon>Bacillota</taxon>
        <taxon>Bacilli</taxon>
        <taxon>Bacillales</taxon>
        <taxon>Bacillaceae</taxon>
        <taxon>Bacillus</taxon>
    </lineage>
</organism>
<evidence type="ECO:0000313" key="3">
    <source>
        <dbReference type="Proteomes" id="UP000185426"/>
    </source>
</evidence>
<dbReference type="NCBIfam" id="TIGR01603">
    <property type="entry name" value="maj_tail_phi13"/>
    <property type="match status" value="1"/>
</dbReference>
<evidence type="ECO:0008006" key="4">
    <source>
        <dbReference type="Google" id="ProtNLM"/>
    </source>
</evidence>
<sequence length="207" mass="22540">MTTVIVGLENLVYADLTENGKNFEYGEVKPFAPLCAAKVDTSTDSTTVYADNGPVIVLSSTGETKVTIETTEIPPEVLAHVTGQKIVDGVIAWKQDAIPPYIALGFTGTKEDGNVRHVWLVKGRFSIPSTDWKTKEDKPEAQKESIEGTFVQRSDKVFKITGDSSVKGYEKYREKFFDEVFDITQLEETSGGTSSKVDTTKSSGGAA</sequence>
<feature type="region of interest" description="Disordered" evidence="1">
    <location>
        <begin position="188"/>
        <end position="207"/>
    </location>
</feature>
<protein>
    <recommendedName>
        <fullName evidence="4">Phage tail protein</fullName>
    </recommendedName>
</protein>
<gene>
    <name evidence="2" type="ORF">BSA145_03755</name>
</gene>
<dbReference type="Proteomes" id="UP000185426">
    <property type="component" value="Chromosome"/>
</dbReference>
<reference evidence="2 3" key="1">
    <citation type="submission" date="2016-05" db="EMBL/GenBank/DDBJ databases">
        <title>Complete Genome and Methylome Analysis of Psychrotrophic Bacterial Isolates from Antarctic Lake Untersee.</title>
        <authorList>
            <person name="Fomenkov A."/>
            <person name="Akimov V.N."/>
            <person name="Vasilyeva L.V."/>
            <person name="Andersen D."/>
            <person name="Vincze T."/>
            <person name="Roberts R.J."/>
        </authorList>
    </citation>
    <scope>NUCLEOTIDE SEQUENCE [LARGE SCALE GENOMIC DNA]</scope>
    <source>
        <strain evidence="2 3">U14-5</strain>
    </source>
</reference>
<dbReference type="RefSeq" id="WP_075621671.1">
    <property type="nucleotide sequence ID" value="NZ_CP015607.1"/>
</dbReference>
<accession>A0A1L6ZF14</accession>
<evidence type="ECO:0000313" key="2">
    <source>
        <dbReference type="EMBL" id="APT45119.1"/>
    </source>
</evidence>